<evidence type="ECO:0000256" key="2">
    <source>
        <dbReference type="ARBA" id="ARBA00022576"/>
    </source>
</evidence>
<dbReference type="InterPro" id="IPR015424">
    <property type="entry name" value="PyrdxlP-dep_Trfase"/>
</dbReference>
<evidence type="ECO:0000313" key="8">
    <source>
        <dbReference type="Proteomes" id="UP001552521"/>
    </source>
</evidence>
<dbReference type="Gene3D" id="3.90.1150.10">
    <property type="entry name" value="Aspartate Aminotransferase, domain 1"/>
    <property type="match status" value="1"/>
</dbReference>
<comment type="caution">
    <text evidence="7">The sequence shown here is derived from an EMBL/GenBank/DDBJ whole genome shotgun (WGS) entry which is preliminary data.</text>
</comment>
<keyword evidence="4 6" id="KW-0663">Pyridoxal phosphate</keyword>
<dbReference type="EC" id="2.6.1.-" evidence="7"/>
<proteinExistence type="inferred from homology"/>
<dbReference type="InterPro" id="IPR000653">
    <property type="entry name" value="DegT/StrS_aminotransferase"/>
</dbReference>
<comment type="cofactor">
    <cofactor evidence="1">
        <name>pyridoxal 5'-phosphate</name>
        <dbReference type="ChEBI" id="CHEBI:597326"/>
    </cofactor>
</comment>
<name>A0ABV3I006_9ACTN</name>
<dbReference type="PANTHER" id="PTHR30244:SF34">
    <property type="entry name" value="DTDP-4-AMINO-4,6-DIDEOXYGALACTOSE TRANSAMINASE"/>
    <property type="match status" value="1"/>
</dbReference>
<evidence type="ECO:0000256" key="6">
    <source>
        <dbReference type="RuleBase" id="RU004508"/>
    </source>
</evidence>
<evidence type="ECO:0000256" key="3">
    <source>
        <dbReference type="ARBA" id="ARBA00022679"/>
    </source>
</evidence>
<evidence type="ECO:0000256" key="1">
    <source>
        <dbReference type="ARBA" id="ARBA00001933"/>
    </source>
</evidence>
<organism evidence="7 8">
    <name type="scientific">Streptomyces kurssanovii</name>
    <dbReference type="NCBI Taxonomy" id="67312"/>
    <lineage>
        <taxon>Bacteria</taxon>
        <taxon>Bacillati</taxon>
        <taxon>Actinomycetota</taxon>
        <taxon>Actinomycetes</taxon>
        <taxon>Kitasatosporales</taxon>
        <taxon>Streptomycetaceae</taxon>
        <taxon>Streptomyces</taxon>
    </lineage>
</organism>
<gene>
    <name evidence="7" type="ORF">AB0K36_25840</name>
</gene>
<dbReference type="PIRSF" id="PIRSF000390">
    <property type="entry name" value="PLP_StrS"/>
    <property type="match status" value="1"/>
</dbReference>
<keyword evidence="3 7" id="KW-0808">Transferase</keyword>
<evidence type="ECO:0000256" key="5">
    <source>
        <dbReference type="ARBA" id="ARBA00038398"/>
    </source>
</evidence>
<keyword evidence="8" id="KW-1185">Reference proteome</keyword>
<dbReference type="PANTHER" id="PTHR30244">
    <property type="entry name" value="TRANSAMINASE"/>
    <property type="match status" value="1"/>
</dbReference>
<evidence type="ECO:0000256" key="4">
    <source>
        <dbReference type="ARBA" id="ARBA00022898"/>
    </source>
</evidence>
<protein>
    <submittedName>
        <fullName evidence="7">DegT/DnrJ/EryC1/StrS family aminotransferase</fullName>
        <ecNumber evidence="7">2.6.1.-</ecNumber>
    </submittedName>
</protein>
<sequence length="422" mass="46114">MSGPGPQGGYRVPFARRGSVVGEADLAALGELVRSGRSLTSGVWRERFEEQFARLTGARHALSVTSGTVALELAVRMLDLAPGDEVIATPQTFQATVQPLLDHDVRVRFCDIDPDTLNLDPAVLETLITDRTRAIMLVHYGGNPADMDRIMALARRRGIIVVEDSAHALGAVYRGRRPGALADIGCFSFHSTKNITTLGEGGMITLSRDEWAQRVGRIRDNEADGVYAALPDTALADAPALLPWMKFADSVYRHRAVGVRGAGTNATMSEAAAAVGVVQLGSLERFVARRRQIARRLDEAIAPIAGTRLHRAASDSLHAYHLYTFFLTGGRQVRERFVRALDRLGVEVQLRYFPLHLSPEWRLRGHGPGECPTAERIWFEEHMNLPCHPGLSDAQVDHMVEAVTRALHEAHGTAARVAAGHL</sequence>
<dbReference type="SUPFAM" id="SSF53383">
    <property type="entry name" value="PLP-dependent transferases"/>
    <property type="match status" value="1"/>
</dbReference>
<dbReference type="RefSeq" id="WP_364598764.1">
    <property type="nucleotide sequence ID" value="NZ_JBFAQK010000046.1"/>
</dbReference>
<comment type="similarity">
    <text evidence="5">Belongs to the DegT/DnrJ/EryC1 family. L-glutamine:2-deoxy-scyllo-inosose/scyllo-inosose aminotransferase subfamily.</text>
</comment>
<dbReference type="GO" id="GO:0008483">
    <property type="term" value="F:transaminase activity"/>
    <property type="evidence" value="ECO:0007669"/>
    <property type="project" value="UniProtKB-KW"/>
</dbReference>
<dbReference type="InterPro" id="IPR015421">
    <property type="entry name" value="PyrdxlP-dep_Trfase_major"/>
</dbReference>
<dbReference type="Pfam" id="PF01041">
    <property type="entry name" value="DegT_DnrJ_EryC1"/>
    <property type="match status" value="1"/>
</dbReference>
<dbReference type="Proteomes" id="UP001552521">
    <property type="component" value="Unassembled WGS sequence"/>
</dbReference>
<evidence type="ECO:0000313" key="7">
    <source>
        <dbReference type="EMBL" id="MEV4684188.1"/>
    </source>
</evidence>
<dbReference type="Gene3D" id="3.40.640.10">
    <property type="entry name" value="Type I PLP-dependent aspartate aminotransferase-like (Major domain)"/>
    <property type="match status" value="1"/>
</dbReference>
<keyword evidence="2 7" id="KW-0032">Aminotransferase</keyword>
<accession>A0ABV3I006</accession>
<dbReference type="EMBL" id="JBFAQK010000046">
    <property type="protein sequence ID" value="MEV4684188.1"/>
    <property type="molecule type" value="Genomic_DNA"/>
</dbReference>
<reference evidence="7 8" key="1">
    <citation type="submission" date="2024-06" db="EMBL/GenBank/DDBJ databases">
        <title>The Natural Products Discovery Center: Release of the First 8490 Sequenced Strains for Exploring Actinobacteria Biosynthetic Diversity.</title>
        <authorList>
            <person name="Kalkreuter E."/>
            <person name="Kautsar S.A."/>
            <person name="Yang D."/>
            <person name="Bader C.D."/>
            <person name="Teijaro C.N."/>
            <person name="Fluegel L."/>
            <person name="Davis C.M."/>
            <person name="Simpson J.R."/>
            <person name="Lauterbach L."/>
            <person name="Steele A.D."/>
            <person name="Gui C."/>
            <person name="Meng S."/>
            <person name="Li G."/>
            <person name="Viehrig K."/>
            <person name="Ye F."/>
            <person name="Su P."/>
            <person name="Kiefer A.F."/>
            <person name="Nichols A."/>
            <person name="Cepeda A.J."/>
            <person name="Yan W."/>
            <person name="Fan B."/>
            <person name="Jiang Y."/>
            <person name="Adhikari A."/>
            <person name="Zheng C.-J."/>
            <person name="Schuster L."/>
            <person name="Cowan T.M."/>
            <person name="Smanski M.J."/>
            <person name="Chevrette M.G."/>
            <person name="De Carvalho L.P.S."/>
            <person name="Shen B."/>
        </authorList>
    </citation>
    <scope>NUCLEOTIDE SEQUENCE [LARGE SCALE GENOMIC DNA]</scope>
    <source>
        <strain evidence="7 8">NPDC049344</strain>
    </source>
</reference>
<dbReference type="InterPro" id="IPR015422">
    <property type="entry name" value="PyrdxlP-dep_Trfase_small"/>
</dbReference>
<dbReference type="CDD" id="cd00616">
    <property type="entry name" value="AHBA_syn"/>
    <property type="match status" value="1"/>
</dbReference>